<dbReference type="InterPro" id="IPR056931">
    <property type="entry name" value="D14-like"/>
</dbReference>
<accession>A0A8S5UD71</accession>
<reference evidence="1" key="1">
    <citation type="journal article" date="2021" name="Proc. Natl. Acad. Sci. U.S.A.">
        <title>A Catalog of Tens of Thousands of Viruses from Human Metagenomes Reveals Hidden Associations with Chronic Diseases.</title>
        <authorList>
            <person name="Tisza M.J."/>
            <person name="Buck C.B."/>
        </authorList>
    </citation>
    <scope>NUCLEOTIDE SEQUENCE</scope>
    <source>
        <strain evidence="1">Ctkhg5</strain>
    </source>
</reference>
<proteinExistence type="predicted"/>
<sequence length="131" mass="14572">MRKSCKEREARVSKQKQKGTAFERQVAEYLAARLGAGIERRTTAGIHDRGDIAGVFFRGLPVVVECKNCTRMELPKWLKEAETERGNADAEFGLVVHKRKGTGEKTFGDTYVTMTLETLAAMIAGSHDLLQ</sequence>
<evidence type="ECO:0000313" key="1">
    <source>
        <dbReference type="EMBL" id="DAF92455.1"/>
    </source>
</evidence>
<name>A0A8S5UD71_9CAUD</name>
<protein>
    <submittedName>
        <fullName evidence="1">HOLLIDAY JUNCTION RESOLVASE HOMOLOGOUS RECOMBINATION</fullName>
    </submittedName>
</protein>
<dbReference type="Pfam" id="PF24608">
    <property type="entry name" value="PDDEXK_15"/>
    <property type="match status" value="1"/>
</dbReference>
<dbReference type="EMBL" id="BK016067">
    <property type="protein sequence ID" value="DAF92455.1"/>
    <property type="molecule type" value="Genomic_DNA"/>
</dbReference>
<organism evidence="1">
    <name type="scientific">Siphoviridae sp. ctkhg5</name>
    <dbReference type="NCBI Taxonomy" id="2825643"/>
    <lineage>
        <taxon>Viruses</taxon>
        <taxon>Duplodnaviria</taxon>
        <taxon>Heunggongvirae</taxon>
        <taxon>Uroviricota</taxon>
        <taxon>Caudoviricetes</taxon>
    </lineage>
</organism>